<accession>M3V031</accession>
<name>M3V031_GORML</name>
<feature type="transmembrane region" description="Helical" evidence="1">
    <location>
        <begin position="9"/>
        <end position="30"/>
    </location>
</feature>
<feature type="domain" description="SHOCT" evidence="2">
    <location>
        <begin position="100"/>
        <end position="127"/>
    </location>
</feature>
<dbReference type="InterPro" id="IPR018649">
    <property type="entry name" value="SHOCT"/>
</dbReference>
<dbReference type="OrthoDB" id="7596142at2"/>
<evidence type="ECO:0000259" key="2">
    <source>
        <dbReference type="Pfam" id="PF09851"/>
    </source>
</evidence>
<proteinExistence type="predicted"/>
<dbReference type="AlphaFoldDB" id="M3V031"/>
<protein>
    <recommendedName>
        <fullName evidence="2">SHOCT domain-containing protein</fullName>
    </recommendedName>
</protein>
<organism evidence="3 4">
    <name type="scientific">Gordonia malaquae NBRC 108250</name>
    <dbReference type="NCBI Taxonomy" id="1223542"/>
    <lineage>
        <taxon>Bacteria</taxon>
        <taxon>Bacillati</taxon>
        <taxon>Actinomycetota</taxon>
        <taxon>Actinomycetes</taxon>
        <taxon>Mycobacteriales</taxon>
        <taxon>Gordoniaceae</taxon>
        <taxon>Gordonia</taxon>
    </lineage>
</organism>
<dbReference type="Proteomes" id="UP000035009">
    <property type="component" value="Unassembled WGS sequence"/>
</dbReference>
<comment type="caution">
    <text evidence="3">The sequence shown here is derived from an EMBL/GenBank/DDBJ whole genome shotgun (WGS) entry which is preliminary data.</text>
</comment>
<keyword evidence="1" id="KW-0812">Transmembrane</keyword>
<dbReference type="EMBL" id="BAOP01000042">
    <property type="protein sequence ID" value="GAC81697.1"/>
    <property type="molecule type" value="Genomic_DNA"/>
</dbReference>
<gene>
    <name evidence="3" type="ORF">GM1_042_00130</name>
</gene>
<evidence type="ECO:0000256" key="1">
    <source>
        <dbReference type="SAM" id="Phobius"/>
    </source>
</evidence>
<evidence type="ECO:0000313" key="4">
    <source>
        <dbReference type="Proteomes" id="UP000035009"/>
    </source>
</evidence>
<keyword evidence="4" id="KW-1185">Reference proteome</keyword>
<keyword evidence="1" id="KW-1133">Transmembrane helix</keyword>
<dbReference type="STRING" id="410332.SAMN04488550_3680"/>
<evidence type="ECO:0000313" key="3">
    <source>
        <dbReference type="EMBL" id="GAC81697.1"/>
    </source>
</evidence>
<reference evidence="3 4" key="1">
    <citation type="submission" date="2013-02" db="EMBL/GenBank/DDBJ databases">
        <title>Whole genome shotgun sequence of Gordonia malaquae NBRC 108250.</title>
        <authorList>
            <person name="Yoshida I."/>
            <person name="Hosoyama A."/>
            <person name="Tsuchikane K."/>
            <person name="Ando Y."/>
            <person name="Baba S."/>
            <person name="Ohji S."/>
            <person name="Hamada M."/>
            <person name="Tamura T."/>
            <person name="Yamazoe A."/>
            <person name="Yamazaki S."/>
            <person name="Fujita N."/>
        </authorList>
    </citation>
    <scope>NUCLEOTIDE SEQUENCE [LARGE SCALE GENOMIC DNA]</scope>
    <source>
        <strain evidence="3 4">NBRC 108250</strain>
    </source>
</reference>
<dbReference type="RefSeq" id="WP_008381659.1">
    <property type="nucleotide sequence ID" value="NZ_BAOP01000042.1"/>
</dbReference>
<sequence length="129" mass="14298">MDWSSFWGVLWYTILVFAFVAYLIVLFQVLTDLFRDHTLSAGYKVLWIIGLVVLPYLTAFVYVIARGKGMTERSRATAVAVDRANQEYIRNAAGKASPAEQIATAKSLLDAGVVSQEEYESLKAKALAS</sequence>
<dbReference type="Pfam" id="PF09851">
    <property type="entry name" value="SHOCT"/>
    <property type="match status" value="1"/>
</dbReference>
<dbReference type="eggNOG" id="ENOG5031Q26">
    <property type="taxonomic scope" value="Bacteria"/>
</dbReference>
<keyword evidence="1" id="KW-0472">Membrane</keyword>
<feature type="transmembrane region" description="Helical" evidence="1">
    <location>
        <begin position="45"/>
        <end position="65"/>
    </location>
</feature>